<keyword evidence="2" id="KW-0808">Transferase</keyword>
<organism evidence="2 3">
    <name type="scientific">Azospirillum cavernae</name>
    <dbReference type="NCBI Taxonomy" id="2320860"/>
    <lineage>
        <taxon>Bacteria</taxon>
        <taxon>Pseudomonadati</taxon>
        <taxon>Pseudomonadota</taxon>
        <taxon>Alphaproteobacteria</taxon>
        <taxon>Rhodospirillales</taxon>
        <taxon>Azospirillaceae</taxon>
        <taxon>Azospirillum</taxon>
    </lineage>
</organism>
<dbReference type="Proteomes" id="UP000283458">
    <property type="component" value="Unassembled WGS sequence"/>
</dbReference>
<dbReference type="SUPFAM" id="SSF53335">
    <property type="entry name" value="S-adenosyl-L-methionine-dependent methyltransferases"/>
    <property type="match status" value="1"/>
</dbReference>
<keyword evidence="2" id="KW-0489">Methyltransferase</keyword>
<dbReference type="Gene3D" id="3.40.50.150">
    <property type="entry name" value="Vaccinia Virus protein VP39"/>
    <property type="match status" value="1"/>
</dbReference>
<feature type="domain" description="Methyltransferase FkbM" evidence="1">
    <location>
        <begin position="173"/>
        <end position="327"/>
    </location>
</feature>
<evidence type="ECO:0000259" key="1">
    <source>
        <dbReference type="Pfam" id="PF05050"/>
    </source>
</evidence>
<sequence length="382" mass="41178">MAVSTAIITINPARETMTGAASRNSSPTCARRRSAVDRRGAVMIGHAGLWFKNGQNAARLAILNGLTNRSRIVHKTTGTVAPDAWRGLAPNPGRADSQATTALPRKTPQTMTDDALDLPGGFARIRPCRHGRMMYNPNDAYVGRSLDVYGEYSEAEASFLRFLVRPGDIVVEAGANIGSLTVVLAKAVGPDGWVVAYEPQRIPFQMLCSNALLGGFANIEARPTAAGAAPGSIAVPQLDPTRPNNFGGLSLQGNEGAQGLTVAVETIDSLALPRCRLIKADVEGMEADVLDGARATIARHRPMLYLENDRRDRAPLLIRHVRALGYRLWWHTPVYFNPGNFRGATENIFPGEGAFNMFCAPQELAITISVPEILSDDSWPTP</sequence>
<dbReference type="PANTHER" id="PTHR34203">
    <property type="entry name" value="METHYLTRANSFERASE, FKBM FAMILY PROTEIN"/>
    <property type="match status" value="1"/>
</dbReference>
<dbReference type="PANTHER" id="PTHR34203:SF15">
    <property type="entry name" value="SLL1173 PROTEIN"/>
    <property type="match status" value="1"/>
</dbReference>
<dbReference type="GO" id="GO:0008168">
    <property type="term" value="F:methyltransferase activity"/>
    <property type="evidence" value="ECO:0007669"/>
    <property type="project" value="UniProtKB-KW"/>
</dbReference>
<evidence type="ECO:0000313" key="2">
    <source>
        <dbReference type="EMBL" id="RJF84886.1"/>
    </source>
</evidence>
<dbReference type="GO" id="GO:0032259">
    <property type="term" value="P:methylation"/>
    <property type="evidence" value="ECO:0007669"/>
    <property type="project" value="UniProtKB-KW"/>
</dbReference>
<dbReference type="Pfam" id="PF05050">
    <property type="entry name" value="Methyltransf_21"/>
    <property type="match status" value="1"/>
</dbReference>
<gene>
    <name evidence="2" type="ORF">D3877_10450</name>
</gene>
<evidence type="ECO:0000313" key="3">
    <source>
        <dbReference type="Proteomes" id="UP000283458"/>
    </source>
</evidence>
<name>A0A418W4E8_9PROT</name>
<comment type="caution">
    <text evidence="2">The sequence shown here is derived from an EMBL/GenBank/DDBJ whole genome shotgun (WGS) entry which is preliminary data.</text>
</comment>
<protein>
    <submittedName>
        <fullName evidence="2">FkbM family methyltransferase</fullName>
    </submittedName>
</protein>
<dbReference type="NCBIfam" id="TIGR01444">
    <property type="entry name" value="fkbM_fam"/>
    <property type="match status" value="1"/>
</dbReference>
<dbReference type="AlphaFoldDB" id="A0A418W4E8"/>
<dbReference type="InterPro" id="IPR029063">
    <property type="entry name" value="SAM-dependent_MTases_sf"/>
</dbReference>
<accession>A0A418W4E8</accession>
<proteinExistence type="predicted"/>
<dbReference type="InterPro" id="IPR052514">
    <property type="entry name" value="SAM-dependent_MTase"/>
</dbReference>
<keyword evidence="3" id="KW-1185">Reference proteome</keyword>
<reference evidence="2 3" key="1">
    <citation type="submission" date="2018-09" db="EMBL/GenBank/DDBJ databases">
        <authorList>
            <person name="Zhu H."/>
        </authorList>
    </citation>
    <scope>NUCLEOTIDE SEQUENCE [LARGE SCALE GENOMIC DNA]</scope>
    <source>
        <strain evidence="2 3">K2W22B-5</strain>
    </source>
</reference>
<dbReference type="EMBL" id="QYUL01000001">
    <property type="protein sequence ID" value="RJF84886.1"/>
    <property type="molecule type" value="Genomic_DNA"/>
</dbReference>
<dbReference type="InterPro" id="IPR006342">
    <property type="entry name" value="FkbM_mtfrase"/>
</dbReference>